<gene>
    <name evidence="2" type="ORF">CfE428DRAFT_4031</name>
</gene>
<dbReference type="PANTHER" id="PTHR30354:SF26">
    <property type="entry name" value="TRANSPORTER, PUTATIVE-RELATED"/>
    <property type="match status" value="1"/>
</dbReference>
<dbReference type="PIRSF" id="PIRSF002746">
    <property type="entry name" value="Gluconate_transporter"/>
    <property type="match status" value="1"/>
</dbReference>
<keyword evidence="3" id="KW-1185">Reference proteome</keyword>
<dbReference type="Proteomes" id="UP000005824">
    <property type="component" value="Unassembled WGS sequence"/>
</dbReference>
<dbReference type="AlphaFoldDB" id="B4D542"/>
<feature type="transmembrane region" description="Helical" evidence="1">
    <location>
        <begin position="267"/>
        <end position="287"/>
    </location>
</feature>
<dbReference type="Pfam" id="PF02447">
    <property type="entry name" value="GntP_permease"/>
    <property type="match status" value="1"/>
</dbReference>
<evidence type="ECO:0000313" key="3">
    <source>
        <dbReference type="Proteomes" id="UP000005824"/>
    </source>
</evidence>
<feature type="transmembrane region" description="Helical" evidence="1">
    <location>
        <begin position="307"/>
        <end position="329"/>
    </location>
</feature>
<organism evidence="2 3">
    <name type="scientific">Chthoniobacter flavus Ellin428</name>
    <dbReference type="NCBI Taxonomy" id="497964"/>
    <lineage>
        <taxon>Bacteria</taxon>
        <taxon>Pseudomonadati</taxon>
        <taxon>Verrucomicrobiota</taxon>
        <taxon>Spartobacteria</taxon>
        <taxon>Chthoniobacterales</taxon>
        <taxon>Chthoniobacteraceae</taxon>
        <taxon>Chthoniobacter</taxon>
    </lineage>
</organism>
<feature type="transmembrane region" description="Helical" evidence="1">
    <location>
        <begin position="134"/>
        <end position="155"/>
    </location>
</feature>
<feature type="transmembrane region" description="Helical" evidence="1">
    <location>
        <begin position="185"/>
        <end position="205"/>
    </location>
</feature>
<protein>
    <submittedName>
        <fullName evidence="2">Gluconate transporter</fullName>
    </submittedName>
</protein>
<dbReference type="eggNOG" id="COG2610">
    <property type="taxonomic scope" value="Bacteria"/>
</dbReference>
<name>B4D542_9BACT</name>
<reference evidence="2 3" key="1">
    <citation type="journal article" date="2011" name="J. Bacteriol.">
        <title>Genome sequence of Chthoniobacter flavus Ellin428, an aerobic heterotrophic soil bacterium.</title>
        <authorList>
            <person name="Kant R."/>
            <person name="van Passel M.W."/>
            <person name="Palva A."/>
            <person name="Lucas S."/>
            <person name="Lapidus A."/>
            <person name="Glavina Del Rio T."/>
            <person name="Dalin E."/>
            <person name="Tice H."/>
            <person name="Bruce D."/>
            <person name="Goodwin L."/>
            <person name="Pitluck S."/>
            <person name="Larimer F.W."/>
            <person name="Land M.L."/>
            <person name="Hauser L."/>
            <person name="Sangwan P."/>
            <person name="de Vos W.M."/>
            <person name="Janssen P.H."/>
            <person name="Smidt H."/>
        </authorList>
    </citation>
    <scope>NUCLEOTIDE SEQUENCE [LARGE SCALE GENOMIC DNA]</scope>
    <source>
        <strain evidence="2 3">Ellin428</strain>
    </source>
</reference>
<comment type="caution">
    <text evidence="2">The sequence shown here is derived from an EMBL/GenBank/DDBJ whole genome shotgun (WGS) entry which is preliminary data.</text>
</comment>
<dbReference type="GO" id="GO:0015128">
    <property type="term" value="F:gluconate transmembrane transporter activity"/>
    <property type="evidence" value="ECO:0007669"/>
    <property type="project" value="InterPro"/>
</dbReference>
<keyword evidence="1" id="KW-1133">Transmembrane helix</keyword>
<feature type="transmembrane region" description="Helical" evidence="1">
    <location>
        <begin position="350"/>
        <end position="373"/>
    </location>
</feature>
<dbReference type="NCBIfam" id="TIGR00791">
    <property type="entry name" value="gntP"/>
    <property type="match status" value="1"/>
</dbReference>
<dbReference type="GO" id="GO:0005886">
    <property type="term" value="C:plasma membrane"/>
    <property type="evidence" value="ECO:0007669"/>
    <property type="project" value="TreeGrafter"/>
</dbReference>
<accession>B4D542</accession>
<proteinExistence type="predicted"/>
<dbReference type="InterPro" id="IPR003474">
    <property type="entry name" value="Glcn_transporter"/>
</dbReference>
<dbReference type="EMBL" id="ABVL01000013">
    <property type="protein sequence ID" value="EDY18247.1"/>
    <property type="molecule type" value="Genomic_DNA"/>
</dbReference>
<sequence length="416" mass="43367">MEPKHVVDAFGEGVAHTMAQLAMIIGLGTMLGKMLAESGGATVVASGITRFFGTERVDYAMMVAAFIIGVSVFFQVGLLLLGPIAFALARETKTPILRIGLPLAAGLSTAHGLIPPHPGPLAAIGILGADVGKTIAWSLLVVGPPVALVTGPLLARWVTPRVKVGFAGLGESASAKPSAPHTPGFGISIFTILLPVLLMLVKTAVELPWFANGAVAGTWQADFRIWAEFIGDPTVAMLVAVLFSFWSFGRACGLNSHQILRFSEDCLAPAAGVLLVIAAGGGFSRVLNDSGVGKALADVGGHLHMSPLLLGWLIAGMLRVAVGSATVSVQTAASIMLPFVQADPHINKELLVLSMGAGSLVLSHVNDGGFWLVKEYFGMDIPQTLKTWTVVETGIAVMSITLILIVNSLLPLFHHA</sequence>
<keyword evidence="1" id="KW-0812">Transmembrane</keyword>
<feature type="transmembrane region" description="Helical" evidence="1">
    <location>
        <begin position="96"/>
        <end position="114"/>
    </location>
</feature>
<dbReference type="PANTHER" id="PTHR30354">
    <property type="entry name" value="GNT FAMILY GLUCONATE TRANSPORTER"/>
    <property type="match status" value="1"/>
</dbReference>
<feature type="transmembrane region" description="Helical" evidence="1">
    <location>
        <begin position="393"/>
        <end position="413"/>
    </location>
</feature>
<keyword evidence="1" id="KW-0472">Membrane</keyword>
<feature type="transmembrane region" description="Helical" evidence="1">
    <location>
        <begin position="59"/>
        <end position="89"/>
    </location>
</feature>
<evidence type="ECO:0000313" key="2">
    <source>
        <dbReference type="EMBL" id="EDY18247.1"/>
    </source>
</evidence>
<feature type="transmembrane region" description="Helical" evidence="1">
    <location>
        <begin position="225"/>
        <end position="246"/>
    </location>
</feature>
<dbReference type="FunCoup" id="B4D542">
    <property type="interactions" value="233"/>
</dbReference>
<evidence type="ECO:0000256" key="1">
    <source>
        <dbReference type="SAM" id="Phobius"/>
    </source>
</evidence>
<dbReference type="STRING" id="497964.CfE428DRAFT_4031"/>
<dbReference type="InParanoid" id="B4D542"/>